<keyword evidence="2" id="KW-0812">Transmembrane</keyword>
<sequence length="62" mass="6978">MWGWLVDIVMNSWLGVCLLVSIPIILFSLASSNRKRMNKDIEKDPYDHRKNPPPPPGGGGFL</sequence>
<feature type="compositionally biased region" description="Basic and acidic residues" evidence="1">
    <location>
        <begin position="39"/>
        <end position="50"/>
    </location>
</feature>
<name>A0A6I5A0Z1_9BACI</name>
<feature type="compositionally biased region" description="Pro residues" evidence="1">
    <location>
        <begin position="52"/>
        <end position="62"/>
    </location>
</feature>
<comment type="caution">
    <text evidence="3">The sequence shown here is derived from an EMBL/GenBank/DDBJ whole genome shotgun (WGS) entry which is preliminary data.</text>
</comment>
<feature type="transmembrane region" description="Helical" evidence="2">
    <location>
        <begin position="12"/>
        <end position="30"/>
    </location>
</feature>
<dbReference type="EMBL" id="WMEQ01000014">
    <property type="protein sequence ID" value="MYL35086.1"/>
    <property type="molecule type" value="Genomic_DNA"/>
</dbReference>
<keyword evidence="2" id="KW-1133">Transmembrane helix</keyword>
<dbReference type="RefSeq" id="WP_160847304.1">
    <property type="nucleotide sequence ID" value="NZ_WMEQ01000014.1"/>
</dbReference>
<organism evidence="3 4">
    <name type="scientific">Pontibacillus yanchengensis</name>
    <dbReference type="NCBI Taxonomy" id="462910"/>
    <lineage>
        <taxon>Bacteria</taxon>
        <taxon>Bacillati</taxon>
        <taxon>Bacillota</taxon>
        <taxon>Bacilli</taxon>
        <taxon>Bacillales</taxon>
        <taxon>Bacillaceae</taxon>
        <taxon>Pontibacillus</taxon>
    </lineage>
</organism>
<evidence type="ECO:0000313" key="3">
    <source>
        <dbReference type="EMBL" id="MYL35086.1"/>
    </source>
</evidence>
<evidence type="ECO:0000313" key="4">
    <source>
        <dbReference type="Proteomes" id="UP000468638"/>
    </source>
</evidence>
<proteinExistence type="predicted"/>
<dbReference type="AlphaFoldDB" id="A0A6I5A0Z1"/>
<accession>A0A6I5A0Z1</accession>
<protein>
    <submittedName>
        <fullName evidence="3">Uncharacterized protein</fullName>
    </submittedName>
</protein>
<reference evidence="3 4" key="1">
    <citation type="submission" date="2019-11" db="EMBL/GenBank/DDBJ databases">
        <title>Genome sequences of 17 halophilic strains isolated from different environments.</title>
        <authorList>
            <person name="Furrow R.E."/>
        </authorList>
    </citation>
    <scope>NUCLEOTIDE SEQUENCE [LARGE SCALE GENOMIC DNA]</scope>
    <source>
        <strain evidence="3 4">22514_16_FS</strain>
    </source>
</reference>
<dbReference type="Proteomes" id="UP000468638">
    <property type="component" value="Unassembled WGS sequence"/>
</dbReference>
<keyword evidence="2" id="KW-0472">Membrane</keyword>
<evidence type="ECO:0000256" key="2">
    <source>
        <dbReference type="SAM" id="Phobius"/>
    </source>
</evidence>
<feature type="region of interest" description="Disordered" evidence="1">
    <location>
        <begin position="39"/>
        <end position="62"/>
    </location>
</feature>
<evidence type="ECO:0000256" key="1">
    <source>
        <dbReference type="SAM" id="MobiDB-lite"/>
    </source>
</evidence>
<gene>
    <name evidence="3" type="ORF">GLW05_16010</name>
</gene>